<feature type="region of interest" description="Disordered" evidence="1">
    <location>
        <begin position="1"/>
        <end position="20"/>
    </location>
</feature>
<evidence type="ECO:0000313" key="2">
    <source>
        <dbReference type="EMBL" id="RCK64919.1"/>
    </source>
</evidence>
<dbReference type="EMBL" id="QLNQ01000007">
    <property type="protein sequence ID" value="RCK66573.1"/>
    <property type="molecule type" value="Genomic_DNA"/>
</dbReference>
<sequence length="224" mass="25188">MRQEKRSDGHAIPVMSRRQEIKRKEELQARFQLAISNNNQKALNWLKPLKGEDLTTTKDDEDSFLNLQIIPQGSSLGSKQSEGGQKIGDFLASKDISKSKQLQQQQQGTTTRKQTNSKPMLALMNKMRDTSRKNVSRNYRDSQNNPSLHKAQRGDKPVSGNNSKHKSETHNQESDDDEEEEEDESRDIWSRTAKKGSSLLLEQKLNKGGAGGGGVGKKKGKRPF</sequence>
<evidence type="ECO:0000313" key="4">
    <source>
        <dbReference type="Proteomes" id="UP000253472"/>
    </source>
</evidence>
<dbReference type="Pfam" id="PF10863">
    <property type="entry name" value="NOP19"/>
    <property type="match status" value="1"/>
</dbReference>
<feature type="region of interest" description="Disordered" evidence="1">
    <location>
        <begin position="73"/>
        <end position="224"/>
    </location>
</feature>
<protein>
    <recommendedName>
        <fullName evidence="5">Nucleolar protein 19</fullName>
    </recommendedName>
</protein>
<dbReference type="InterPro" id="IPR022592">
    <property type="entry name" value="Nucleolar_19"/>
</dbReference>
<dbReference type="GO" id="GO:0030686">
    <property type="term" value="C:90S preribosome"/>
    <property type="evidence" value="ECO:0007669"/>
    <property type="project" value="InterPro"/>
</dbReference>
<proteinExistence type="predicted"/>
<dbReference type="STRING" id="5486.A0A367YL14"/>
<organism evidence="3 4">
    <name type="scientific">Candida viswanathii</name>
    <dbReference type="NCBI Taxonomy" id="5486"/>
    <lineage>
        <taxon>Eukaryota</taxon>
        <taxon>Fungi</taxon>
        <taxon>Dikarya</taxon>
        <taxon>Ascomycota</taxon>
        <taxon>Saccharomycotina</taxon>
        <taxon>Pichiomycetes</taxon>
        <taxon>Debaryomycetaceae</taxon>
        <taxon>Candida/Lodderomyces clade</taxon>
        <taxon>Candida</taxon>
    </lineage>
</organism>
<accession>A0A367YL14</accession>
<dbReference type="EMBL" id="QLNQ01000021">
    <property type="protein sequence ID" value="RCK64919.1"/>
    <property type="molecule type" value="Genomic_DNA"/>
</dbReference>
<evidence type="ECO:0000313" key="3">
    <source>
        <dbReference type="EMBL" id="RCK66573.1"/>
    </source>
</evidence>
<evidence type="ECO:0000256" key="1">
    <source>
        <dbReference type="SAM" id="MobiDB-lite"/>
    </source>
</evidence>
<dbReference type="Proteomes" id="UP000253472">
    <property type="component" value="Unassembled WGS sequence"/>
</dbReference>
<keyword evidence="4" id="KW-1185">Reference proteome</keyword>
<evidence type="ECO:0008006" key="5">
    <source>
        <dbReference type="Google" id="ProtNLM"/>
    </source>
</evidence>
<comment type="caution">
    <text evidence="3">The sequence shown here is derived from an EMBL/GenBank/DDBJ whole genome shotgun (WGS) entry which is preliminary data.</text>
</comment>
<gene>
    <name evidence="2" type="ORF">Cantr_00532</name>
    <name evidence="3" type="ORF">Cantr_03584</name>
</gene>
<dbReference type="GO" id="GO:0042274">
    <property type="term" value="P:ribosomal small subunit biogenesis"/>
    <property type="evidence" value="ECO:0007669"/>
    <property type="project" value="InterPro"/>
</dbReference>
<dbReference type="OrthoDB" id="4068385at2759"/>
<feature type="compositionally biased region" description="Acidic residues" evidence="1">
    <location>
        <begin position="174"/>
        <end position="185"/>
    </location>
</feature>
<dbReference type="AlphaFoldDB" id="A0A367YL14"/>
<reference evidence="3 4" key="1">
    <citation type="submission" date="2018-06" db="EMBL/GenBank/DDBJ databases">
        <title>Whole genome sequencing of Candida tropicalis (genome annotated by CSBL at Korea University).</title>
        <authorList>
            <person name="Ahn J."/>
        </authorList>
    </citation>
    <scope>NUCLEOTIDE SEQUENCE [LARGE SCALE GENOMIC DNA]</scope>
    <source>
        <strain evidence="3 4">ATCC 20962</strain>
    </source>
</reference>
<feature type="compositionally biased region" description="Low complexity" evidence="1">
    <location>
        <begin position="101"/>
        <end position="114"/>
    </location>
</feature>
<name>A0A367YL14_9ASCO</name>
<feature type="compositionally biased region" description="Polar residues" evidence="1">
    <location>
        <begin position="73"/>
        <end position="83"/>
    </location>
</feature>